<name>A0A2T9ZCC6_9FUNG</name>
<feature type="compositionally biased region" description="Basic and acidic residues" evidence="1">
    <location>
        <begin position="212"/>
        <end position="224"/>
    </location>
</feature>
<feature type="region of interest" description="Disordered" evidence="1">
    <location>
        <begin position="192"/>
        <end position="228"/>
    </location>
</feature>
<proteinExistence type="predicted"/>
<dbReference type="EMBL" id="MBFS01000556">
    <property type="protein sequence ID" value="PVV02212.1"/>
    <property type="molecule type" value="Genomic_DNA"/>
</dbReference>
<dbReference type="Proteomes" id="UP000245609">
    <property type="component" value="Unassembled WGS sequence"/>
</dbReference>
<feature type="compositionally biased region" description="Polar residues" evidence="1">
    <location>
        <begin position="139"/>
        <end position="159"/>
    </location>
</feature>
<feature type="region of interest" description="Disordered" evidence="1">
    <location>
        <begin position="29"/>
        <end position="55"/>
    </location>
</feature>
<organism evidence="2 3">
    <name type="scientific">Smittium megazygosporum</name>
    <dbReference type="NCBI Taxonomy" id="133381"/>
    <lineage>
        <taxon>Eukaryota</taxon>
        <taxon>Fungi</taxon>
        <taxon>Fungi incertae sedis</taxon>
        <taxon>Zoopagomycota</taxon>
        <taxon>Kickxellomycotina</taxon>
        <taxon>Harpellomycetes</taxon>
        <taxon>Harpellales</taxon>
        <taxon>Legeriomycetaceae</taxon>
        <taxon>Smittium</taxon>
    </lineage>
</organism>
<dbReference type="AlphaFoldDB" id="A0A2T9ZCC6"/>
<evidence type="ECO:0000256" key="1">
    <source>
        <dbReference type="SAM" id="MobiDB-lite"/>
    </source>
</evidence>
<dbReference type="OrthoDB" id="5600143at2759"/>
<comment type="caution">
    <text evidence="2">The sequence shown here is derived from an EMBL/GenBank/DDBJ whole genome shotgun (WGS) entry which is preliminary data.</text>
</comment>
<protein>
    <submittedName>
        <fullName evidence="2">Uncharacterized protein</fullName>
    </submittedName>
</protein>
<feature type="region of interest" description="Disordered" evidence="1">
    <location>
        <begin position="248"/>
        <end position="276"/>
    </location>
</feature>
<sequence>MNFNNSGSHHNRSSQSTFFVTNHNFSSSTNRFNSSHQKETEEIPGFQENTEYPGHPKYATLPISASRKHIYKGILNSEKPYDNPIYDYSSPNYTLHNHQTITTAFEEFTSNTTKFPQLSHISSVSSFIPIEKQFNRIDTASENTLNTSNTTKRSISVGSESKPKPETRSSKFGFKFPKFGFSKFGISLKSLKKKDKSHMSHQSQGKKIHPSQHVESHTQYEKTKNPNLYNTLPLAAKKTAYTHTSVLFNSSRKENSDDESTYQNTNTTNPKFGNANANETTEIKDRSEYNGYNIYLDNYLDCDNSSYNNHYLDSSSHSVPKKYCMSNHSFDSLADDEPAIILECQRIITNIESNKSVLEPRTKSQKQNLSAYLSEIYKKYDLLRSQNEVLKQKLLSSREHNKVMIDDLLFLIESKDDEIFELELKLDDLP</sequence>
<accession>A0A2T9ZCC6</accession>
<feature type="region of interest" description="Disordered" evidence="1">
    <location>
        <begin position="139"/>
        <end position="169"/>
    </location>
</feature>
<gene>
    <name evidence="2" type="ORF">BB560_003338</name>
</gene>
<evidence type="ECO:0000313" key="2">
    <source>
        <dbReference type="EMBL" id="PVV02212.1"/>
    </source>
</evidence>
<evidence type="ECO:0000313" key="3">
    <source>
        <dbReference type="Proteomes" id="UP000245609"/>
    </source>
</evidence>
<feature type="compositionally biased region" description="Polar residues" evidence="1">
    <location>
        <begin position="261"/>
        <end position="276"/>
    </location>
</feature>
<keyword evidence="3" id="KW-1185">Reference proteome</keyword>
<reference evidence="2 3" key="1">
    <citation type="journal article" date="2018" name="MBio">
        <title>Comparative Genomics Reveals the Core Gene Toolbox for the Fungus-Insect Symbiosis.</title>
        <authorList>
            <person name="Wang Y."/>
            <person name="Stata M."/>
            <person name="Wang W."/>
            <person name="Stajich J.E."/>
            <person name="White M.M."/>
            <person name="Moncalvo J.M."/>
        </authorList>
    </citation>
    <scope>NUCLEOTIDE SEQUENCE [LARGE SCALE GENOMIC DNA]</scope>
    <source>
        <strain evidence="2 3">SC-DP-2</strain>
    </source>
</reference>